<feature type="transmembrane region" description="Helical" evidence="6">
    <location>
        <begin position="284"/>
        <end position="309"/>
    </location>
</feature>
<name>A0A2R6X2T3_MARPO</name>
<feature type="transmembrane region" description="Helical" evidence="6">
    <location>
        <begin position="412"/>
        <end position="431"/>
    </location>
</feature>
<reference evidence="8" key="3">
    <citation type="submission" date="2023-06" db="EMBL/GenBank/DDBJ databases">
        <title>Lycopene biosynthesis pathway of the liverwort, Marchantia polymorpha.</title>
        <authorList>
            <person name="Takemura M."/>
            <person name="Misawa N."/>
            <person name="Maoka T."/>
        </authorList>
    </citation>
    <scope>NUCLEOTIDE SEQUENCE</scope>
    <source>
        <strain evidence="8">Kitashirakawa-2</strain>
    </source>
</reference>
<dbReference type="AlphaFoldDB" id="A0A2R6X2T3"/>
<evidence type="ECO:0000256" key="1">
    <source>
        <dbReference type="ARBA" id="ARBA00004141"/>
    </source>
</evidence>
<reference evidence="10" key="1">
    <citation type="journal article" date="2017" name="Cell">
        <title>Insights into land plant evolution garnered from the Marchantia polymorpha genome.</title>
        <authorList>
            <person name="Bowman J.L."/>
            <person name="Kohchi T."/>
            <person name="Yamato K.T."/>
            <person name="Jenkins J."/>
            <person name="Shu S."/>
            <person name="Ishizaki K."/>
            <person name="Yamaoka S."/>
            <person name="Nishihama R."/>
            <person name="Nakamura Y."/>
            <person name="Berger F."/>
            <person name="Adam C."/>
            <person name="Aki S.S."/>
            <person name="Althoff F."/>
            <person name="Araki T."/>
            <person name="Arteaga-Vazquez M.A."/>
            <person name="Balasubrmanian S."/>
            <person name="Barry K."/>
            <person name="Bauer D."/>
            <person name="Boehm C.R."/>
            <person name="Briginshaw L."/>
            <person name="Caballero-Perez J."/>
            <person name="Catarino B."/>
            <person name="Chen F."/>
            <person name="Chiyoda S."/>
            <person name="Chovatia M."/>
            <person name="Davies K.M."/>
            <person name="Delmans M."/>
            <person name="Demura T."/>
            <person name="Dierschke T."/>
            <person name="Dolan L."/>
            <person name="Dorantes-Acosta A.E."/>
            <person name="Eklund D.M."/>
            <person name="Florent S.N."/>
            <person name="Flores-Sandoval E."/>
            <person name="Fujiyama A."/>
            <person name="Fukuzawa H."/>
            <person name="Galik B."/>
            <person name="Grimanelli D."/>
            <person name="Grimwood J."/>
            <person name="Grossniklaus U."/>
            <person name="Hamada T."/>
            <person name="Haseloff J."/>
            <person name="Hetherington A.J."/>
            <person name="Higo A."/>
            <person name="Hirakawa Y."/>
            <person name="Hundley H.N."/>
            <person name="Ikeda Y."/>
            <person name="Inoue K."/>
            <person name="Inoue S.I."/>
            <person name="Ishida S."/>
            <person name="Jia Q."/>
            <person name="Kakita M."/>
            <person name="Kanazawa T."/>
            <person name="Kawai Y."/>
            <person name="Kawashima T."/>
            <person name="Kennedy M."/>
            <person name="Kinose K."/>
            <person name="Kinoshita T."/>
            <person name="Kohara Y."/>
            <person name="Koide E."/>
            <person name="Komatsu K."/>
            <person name="Kopischke S."/>
            <person name="Kubo M."/>
            <person name="Kyozuka J."/>
            <person name="Lagercrantz U."/>
            <person name="Lin S.S."/>
            <person name="Lindquist E."/>
            <person name="Lipzen A.M."/>
            <person name="Lu C.W."/>
            <person name="De Luna E."/>
            <person name="Martienssen R.A."/>
            <person name="Minamino N."/>
            <person name="Mizutani M."/>
            <person name="Mizutani M."/>
            <person name="Mochizuki N."/>
            <person name="Monte I."/>
            <person name="Mosher R."/>
            <person name="Nagasaki H."/>
            <person name="Nakagami H."/>
            <person name="Naramoto S."/>
            <person name="Nishitani K."/>
            <person name="Ohtani M."/>
            <person name="Okamoto T."/>
            <person name="Okumura M."/>
            <person name="Phillips J."/>
            <person name="Pollak B."/>
            <person name="Reinders A."/>
            <person name="Rovekamp M."/>
            <person name="Sano R."/>
            <person name="Sawa S."/>
            <person name="Schmid M.W."/>
            <person name="Shirakawa M."/>
            <person name="Solano R."/>
            <person name="Spunde A."/>
            <person name="Suetsugu N."/>
            <person name="Sugano S."/>
            <person name="Sugiyama A."/>
            <person name="Sun R."/>
            <person name="Suzuki Y."/>
            <person name="Takenaka M."/>
            <person name="Takezawa D."/>
            <person name="Tomogane H."/>
            <person name="Tsuzuki M."/>
            <person name="Ueda T."/>
            <person name="Umeda M."/>
            <person name="Ward J.M."/>
            <person name="Watanabe Y."/>
            <person name="Yazaki K."/>
            <person name="Yokoyama R."/>
            <person name="Yoshitake Y."/>
            <person name="Yotsui I."/>
            <person name="Zachgo S."/>
            <person name="Schmutz J."/>
        </authorList>
    </citation>
    <scope>NUCLEOTIDE SEQUENCE [LARGE SCALE GENOMIC DNA]</scope>
    <source>
        <strain evidence="10">Tak-1</strain>
    </source>
</reference>
<dbReference type="EMBL" id="KZ772712">
    <property type="protein sequence ID" value="PTQ40419.1"/>
    <property type="molecule type" value="Genomic_DNA"/>
</dbReference>
<feature type="domain" description="NnrU" evidence="7">
    <location>
        <begin position="213"/>
        <end position="431"/>
    </location>
</feature>
<dbReference type="PANTHER" id="PTHR35988:SF2">
    <property type="entry name" value="15-CIS-ZETA-CAROTENE ISOMERASE, CHLOROPLASTIC"/>
    <property type="match status" value="1"/>
</dbReference>
<evidence type="ECO:0000256" key="5">
    <source>
        <dbReference type="SAM" id="MobiDB-lite"/>
    </source>
</evidence>
<keyword evidence="2 6" id="KW-0812">Transmembrane</keyword>
<evidence type="ECO:0000256" key="4">
    <source>
        <dbReference type="ARBA" id="ARBA00023136"/>
    </source>
</evidence>
<evidence type="ECO:0000256" key="2">
    <source>
        <dbReference type="ARBA" id="ARBA00022692"/>
    </source>
</evidence>
<evidence type="ECO:0000256" key="3">
    <source>
        <dbReference type="ARBA" id="ARBA00022989"/>
    </source>
</evidence>
<sequence>MAGSMVFSQASSALQIPPCCVVRRGFQDGFPISASSHLAPVQFARPDVSSAGSCLHSSRLRNSSLSSSRLCLLGPWRLAASVQSLSQTISPRKQPARSSPFRSWKAELKPDFEESSFPASGQSTPFKVKSSSGDVQNATDPDSEDSTFSNLVGEDAGVFDVKDQKTSSWIYFTLVLGVVLAILYVAWLDPNTGYGTAFVDALASFNAKHEVVMLEILFIFALVHSGGASLRASGEKLIGERAYRVLFAGISLPLAVSAVVYFINHRYDGVQLWQVRDVPGVHEFCWIMSFISFLFLYPSTFNLLEVAAVDKPKVHMYETGIMRITRHPQMVGQFLWCLAHTLWIGNSFTVITSLGLLGHHLFGVWHGDKRLEAKYGESFEIVKKRTSVVPFAAILDGRQQLPDDYYKEFMRVPYYVIVGFTVGAYLSHPLIQWGSHYLGW</sequence>
<dbReference type="GO" id="GO:0016853">
    <property type="term" value="F:isomerase activity"/>
    <property type="evidence" value="ECO:0007669"/>
    <property type="project" value="UniProtKB-KW"/>
</dbReference>
<dbReference type="EMBL" id="LC773207">
    <property type="protein sequence ID" value="BEK76669.1"/>
    <property type="molecule type" value="mRNA"/>
</dbReference>
<dbReference type="GO" id="GO:0016020">
    <property type="term" value="C:membrane"/>
    <property type="evidence" value="ECO:0007669"/>
    <property type="project" value="UniProtKB-SubCell"/>
</dbReference>
<feature type="transmembrane region" description="Helical" evidence="6">
    <location>
        <begin position="169"/>
        <end position="187"/>
    </location>
</feature>
<keyword evidence="8" id="KW-0413">Isomerase</keyword>
<dbReference type="PANTHER" id="PTHR35988">
    <property type="entry name" value="15-CIS-ZETA-CAROTENE ISOMERASE, CHLOROPLASTIC"/>
    <property type="match status" value="1"/>
</dbReference>
<accession>A0A2R6X2T3</accession>
<dbReference type="OrthoDB" id="41527at2759"/>
<reference evidence="9" key="2">
    <citation type="submission" date="2017-12" db="EMBL/GenBank/DDBJ databases">
        <title>WGS assembly of Marchantia polymorpha.</title>
        <authorList>
            <person name="Bowman J.L."/>
            <person name="Kohchi T."/>
            <person name="Yamato K.T."/>
            <person name="Jenkins J."/>
            <person name="Shu S."/>
            <person name="Ishizaki K."/>
            <person name="Yamaoka S."/>
            <person name="Nishihama R."/>
            <person name="Nakamura Y."/>
            <person name="Berger F."/>
            <person name="Adam C."/>
            <person name="Aki S.S."/>
            <person name="Althoff F."/>
            <person name="Araki T."/>
            <person name="Arteaga-Vazquez M.A."/>
            <person name="Balasubrmanian S."/>
            <person name="Bauer D."/>
            <person name="Boehm C.R."/>
            <person name="Briginshaw L."/>
            <person name="Caballero-Perez J."/>
            <person name="Catarino B."/>
            <person name="Chen F."/>
            <person name="Chiyoda S."/>
            <person name="Chovatia M."/>
            <person name="Davies K.M."/>
            <person name="Delmans M."/>
            <person name="Demura T."/>
            <person name="Dierschke T."/>
            <person name="Dolan L."/>
            <person name="Dorantes-Acosta A.E."/>
            <person name="Eklund D.M."/>
            <person name="Florent S.N."/>
            <person name="Flores-Sandoval E."/>
            <person name="Fujiyama A."/>
            <person name="Fukuzawa H."/>
            <person name="Galik B."/>
            <person name="Grimanelli D."/>
            <person name="Grimwood J."/>
            <person name="Grossniklaus U."/>
            <person name="Hamada T."/>
            <person name="Haseloff J."/>
            <person name="Hetherington A.J."/>
            <person name="Higo A."/>
            <person name="Hirakawa Y."/>
            <person name="Hundley H.N."/>
            <person name="Ikeda Y."/>
            <person name="Inoue K."/>
            <person name="Inoue S."/>
            <person name="Ishida S."/>
            <person name="Jia Q."/>
            <person name="Kakita M."/>
            <person name="Kanazawa T."/>
            <person name="Kawai Y."/>
            <person name="Kawashima T."/>
            <person name="Kennedy M."/>
            <person name="Kinose K."/>
            <person name="Kinoshita T."/>
            <person name="Kohara Y."/>
            <person name="Koide E."/>
            <person name="Komatsu K."/>
            <person name="Kopischke S."/>
            <person name="Kubo M."/>
            <person name="Kyozuka J."/>
            <person name="Lagercrantz U."/>
            <person name="Lin S.S."/>
            <person name="Lindquist E."/>
            <person name="Lipzen A.M."/>
            <person name="Lu C."/>
            <person name="Luna E.D."/>
            <person name="Martienssen R.A."/>
            <person name="Minamino N."/>
            <person name="Mizutani M."/>
            <person name="Mizutani M."/>
            <person name="Mochizuki N."/>
            <person name="Monte I."/>
            <person name="Mosher R."/>
            <person name="Nagasaki H."/>
            <person name="Nakagami H."/>
            <person name="Naramoto S."/>
            <person name="Nishitani K."/>
            <person name="Ohtani M."/>
            <person name="Okamoto T."/>
            <person name="Okumura M."/>
            <person name="Phillips J."/>
            <person name="Pollak B."/>
            <person name="Reinders A."/>
            <person name="Roevekamp M."/>
            <person name="Sano R."/>
            <person name="Sawa S."/>
            <person name="Schmid M.W."/>
            <person name="Shirakawa M."/>
            <person name="Solano R."/>
            <person name="Spunde A."/>
            <person name="Suetsugu N."/>
            <person name="Sugano S."/>
            <person name="Sugiyama A."/>
            <person name="Sun R."/>
            <person name="Suzuki Y."/>
            <person name="Takenaka M."/>
            <person name="Takezawa D."/>
            <person name="Tomogane H."/>
            <person name="Tsuzuki M."/>
            <person name="Ueda T."/>
            <person name="Umeda M."/>
            <person name="Ward J.M."/>
            <person name="Watanabe Y."/>
            <person name="Yazaki K."/>
            <person name="Yokoyama R."/>
            <person name="Yoshitake Y."/>
            <person name="Yotsui I."/>
            <person name="Zachgo S."/>
            <person name="Schmutz J."/>
        </authorList>
    </citation>
    <scope>NUCLEOTIDE SEQUENCE [LARGE SCALE GENOMIC DNA]</scope>
    <source>
        <strain evidence="9">Tak-1</strain>
    </source>
</reference>
<dbReference type="Gramene" id="Mp2g21230.1">
    <property type="protein sequence ID" value="Mp2g21230.1.cds"/>
    <property type="gene ID" value="Mp2g21230"/>
</dbReference>
<dbReference type="Proteomes" id="UP000244005">
    <property type="component" value="Unassembled WGS sequence"/>
</dbReference>
<keyword evidence="10" id="KW-1185">Reference proteome</keyword>
<keyword evidence="4 6" id="KW-0472">Membrane</keyword>
<comment type="subcellular location">
    <subcellularLocation>
        <location evidence="1">Membrane</location>
        <topology evidence="1">Multi-pass membrane protein</topology>
    </subcellularLocation>
</comment>
<dbReference type="InterPro" id="IPR009915">
    <property type="entry name" value="NnrU_dom"/>
</dbReference>
<proteinExistence type="evidence at transcript level"/>
<feature type="transmembrane region" description="Helical" evidence="6">
    <location>
        <begin position="211"/>
        <end position="230"/>
    </location>
</feature>
<feature type="compositionally biased region" description="Polar residues" evidence="5">
    <location>
        <begin position="117"/>
        <end position="149"/>
    </location>
</feature>
<dbReference type="Pfam" id="PF07298">
    <property type="entry name" value="NnrU"/>
    <property type="match status" value="1"/>
</dbReference>
<feature type="transmembrane region" description="Helical" evidence="6">
    <location>
        <begin position="330"/>
        <end position="357"/>
    </location>
</feature>
<feature type="transmembrane region" description="Helical" evidence="6">
    <location>
        <begin position="242"/>
        <end position="264"/>
    </location>
</feature>
<dbReference type="Gene3D" id="1.20.120.1630">
    <property type="match status" value="1"/>
</dbReference>
<evidence type="ECO:0000259" key="7">
    <source>
        <dbReference type="Pfam" id="PF07298"/>
    </source>
</evidence>
<evidence type="ECO:0000313" key="10">
    <source>
        <dbReference type="Proteomes" id="UP000244005"/>
    </source>
</evidence>
<evidence type="ECO:0000313" key="9">
    <source>
        <dbReference type="EMBL" id="PTQ40419.1"/>
    </source>
</evidence>
<evidence type="ECO:0000313" key="8">
    <source>
        <dbReference type="EMBL" id="BEK76669.1"/>
    </source>
</evidence>
<evidence type="ECO:0000256" key="6">
    <source>
        <dbReference type="SAM" id="Phobius"/>
    </source>
</evidence>
<feature type="region of interest" description="Disordered" evidence="5">
    <location>
        <begin position="113"/>
        <end position="149"/>
    </location>
</feature>
<protein>
    <submittedName>
        <fullName evidence="8">Zeta-carotene isomerase</fullName>
    </submittedName>
</protein>
<organism evidence="9 10">
    <name type="scientific">Marchantia polymorpha</name>
    <name type="common">Common liverwort</name>
    <name type="synonym">Marchantia aquatica</name>
    <dbReference type="NCBI Taxonomy" id="3197"/>
    <lineage>
        <taxon>Eukaryota</taxon>
        <taxon>Viridiplantae</taxon>
        <taxon>Streptophyta</taxon>
        <taxon>Embryophyta</taxon>
        <taxon>Marchantiophyta</taxon>
        <taxon>Marchantiopsida</taxon>
        <taxon>Marchantiidae</taxon>
        <taxon>Marchantiales</taxon>
        <taxon>Marchantiaceae</taxon>
        <taxon>Marchantia</taxon>
    </lineage>
</organism>
<keyword evidence="3 6" id="KW-1133">Transmembrane helix</keyword>
<gene>
    <name evidence="8" type="primary">MpZISO</name>
    <name evidence="9" type="ORF">MARPO_0040s0091</name>
</gene>